<feature type="compositionally biased region" description="Low complexity" evidence="1">
    <location>
        <begin position="224"/>
        <end position="239"/>
    </location>
</feature>
<name>A0AAW0EK85_9AGAR</name>
<evidence type="ECO:0000313" key="3">
    <source>
        <dbReference type="Proteomes" id="UP001362999"/>
    </source>
</evidence>
<feature type="region of interest" description="Disordered" evidence="1">
    <location>
        <begin position="171"/>
        <end position="289"/>
    </location>
</feature>
<dbReference type="EMBL" id="JAWWNJ010000001">
    <property type="protein sequence ID" value="KAK7064673.1"/>
    <property type="molecule type" value="Genomic_DNA"/>
</dbReference>
<feature type="compositionally biased region" description="Basic residues" evidence="1">
    <location>
        <begin position="471"/>
        <end position="482"/>
    </location>
</feature>
<comment type="caution">
    <text evidence="2">The sequence shown here is derived from an EMBL/GenBank/DDBJ whole genome shotgun (WGS) entry which is preliminary data.</text>
</comment>
<organism evidence="2 3">
    <name type="scientific">Favolaschia claudopus</name>
    <dbReference type="NCBI Taxonomy" id="2862362"/>
    <lineage>
        <taxon>Eukaryota</taxon>
        <taxon>Fungi</taxon>
        <taxon>Dikarya</taxon>
        <taxon>Basidiomycota</taxon>
        <taxon>Agaricomycotina</taxon>
        <taxon>Agaricomycetes</taxon>
        <taxon>Agaricomycetidae</taxon>
        <taxon>Agaricales</taxon>
        <taxon>Marasmiineae</taxon>
        <taxon>Mycenaceae</taxon>
        <taxon>Favolaschia</taxon>
    </lineage>
</organism>
<feature type="region of interest" description="Disordered" evidence="1">
    <location>
        <begin position="505"/>
        <end position="524"/>
    </location>
</feature>
<feature type="compositionally biased region" description="Low complexity" evidence="1">
    <location>
        <begin position="483"/>
        <end position="494"/>
    </location>
</feature>
<keyword evidence="3" id="KW-1185">Reference proteome</keyword>
<feature type="compositionally biased region" description="Low complexity" evidence="1">
    <location>
        <begin position="178"/>
        <end position="195"/>
    </location>
</feature>
<feature type="region of interest" description="Disordered" evidence="1">
    <location>
        <begin position="337"/>
        <end position="414"/>
    </location>
</feature>
<feature type="compositionally biased region" description="Low complexity" evidence="1">
    <location>
        <begin position="277"/>
        <end position="289"/>
    </location>
</feature>
<gene>
    <name evidence="2" type="ORF">R3P38DRAFT_2757311</name>
</gene>
<sequence>MFMDNEAYESFLSPTADEIGWLNASQAFGDDADSDLSFPPPELVKSHSIAVPKTSRSRIDTRRRSILLDDFFGSSRSVDSGRFKFGYSVVNVDGSTTSDTTPSSIVFGRPFERRSHDFSRHSSRTATSNRVVISASEIAFDYIPIAQQPLKLSLVHIPHLLRFPILDPHSDSIVSSQRSPRTGSARTRTPSRSSPNLLEFTPPPRPPKLASPPQLFPIQRERSGSQSSSASTTSSSSLPRTPPSPSLYSQHSFNHPRPDTRCTTPTKSILTLSPKRSPSISTKHSSGSKSVTFNEVPAIRYTGDRVDMGDGMVRGEEWNSKAFDGGVHCMGFDLDGMDPVDERGTPTPTPTEKYSGSLKRLLTRRRTKHKSRPEISGPYALSASHSSGSSTQPSQAAESQYSFRSPTPLSARSKSSTFIVQEVGVIPSSPNGGHDMGPEFPLRKPIKSTSLIGPGDPGVLADHGRFLSPKFHSHPARSKSSHKAASISGSKSSAGLHTAEPVLHALPSMESFRSERSRKSSQSYGRFKHWLGRIGIGVTA</sequence>
<proteinExistence type="predicted"/>
<dbReference type="Proteomes" id="UP001362999">
    <property type="component" value="Unassembled WGS sequence"/>
</dbReference>
<reference evidence="2 3" key="1">
    <citation type="journal article" date="2024" name="J Genomics">
        <title>Draft genome sequencing and assembly of Favolaschia claudopus CIRM-BRFM 2984 isolated from oak limbs.</title>
        <authorList>
            <person name="Navarro D."/>
            <person name="Drula E."/>
            <person name="Chaduli D."/>
            <person name="Cazenave R."/>
            <person name="Ahrendt S."/>
            <person name="Wang J."/>
            <person name="Lipzen A."/>
            <person name="Daum C."/>
            <person name="Barry K."/>
            <person name="Grigoriev I.V."/>
            <person name="Favel A."/>
            <person name="Rosso M.N."/>
            <person name="Martin F."/>
        </authorList>
    </citation>
    <scope>NUCLEOTIDE SEQUENCE [LARGE SCALE GENOMIC DNA]</scope>
    <source>
        <strain evidence="2 3">CIRM-BRFM 2984</strain>
    </source>
</reference>
<accession>A0AAW0EK85</accession>
<feature type="compositionally biased region" description="Pro residues" evidence="1">
    <location>
        <begin position="201"/>
        <end position="210"/>
    </location>
</feature>
<feature type="compositionally biased region" description="Polar residues" evidence="1">
    <location>
        <begin position="398"/>
        <end position="414"/>
    </location>
</feature>
<feature type="compositionally biased region" description="Polar residues" evidence="1">
    <location>
        <begin position="261"/>
        <end position="276"/>
    </location>
</feature>
<protein>
    <submittedName>
        <fullName evidence="2">Uncharacterized protein</fullName>
    </submittedName>
</protein>
<feature type="compositionally biased region" description="Low complexity" evidence="1">
    <location>
        <begin position="380"/>
        <end position="397"/>
    </location>
</feature>
<evidence type="ECO:0000313" key="2">
    <source>
        <dbReference type="EMBL" id="KAK7064673.1"/>
    </source>
</evidence>
<evidence type="ECO:0000256" key="1">
    <source>
        <dbReference type="SAM" id="MobiDB-lite"/>
    </source>
</evidence>
<feature type="region of interest" description="Disordered" evidence="1">
    <location>
        <begin position="470"/>
        <end position="500"/>
    </location>
</feature>
<feature type="compositionally biased region" description="Basic residues" evidence="1">
    <location>
        <begin position="361"/>
        <end position="371"/>
    </location>
</feature>
<dbReference type="AlphaFoldDB" id="A0AAW0EK85"/>